<protein>
    <submittedName>
        <fullName evidence="1">Uncharacterized protein</fullName>
    </submittedName>
</protein>
<dbReference type="Proteomes" id="UP000324222">
    <property type="component" value="Unassembled WGS sequence"/>
</dbReference>
<reference evidence="1 2" key="1">
    <citation type="submission" date="2019-05" db="EMBL/GenBank/DDBJ databases">
        <title>Another draft genome of Portunus trituberculatus and its Hox gene families provides insights of decapod evolution.</title>
        <authorList>
            <person name="Jeong J.-H."/>
            <person name="Song I."/>
            <person name="Kim S."/>
            <person name="Choi T."/>
            <person name="Kim D."/>
            <person name="Ryu S."/>
            <person name="Kim W."/>
        </authorList>
    </citation>
    <scope>NUCLEOTIDE SEQUENCE [LARGE SCALE GENOMIC DNA]</scope>
    <source>
        <tissue evidence="1">Muscle</tissue>
    </source>
</reference>
<dbReference type="EMBL" id="VSRR010005580">
    <property type="protein sequence ID" value="MPC42819.1"/>
    <property type="molecule type" value="Genomic_DNA"/>
</dbReference>
<keyword evidence="2" id="KW-1185">Reference proteome</keyword>
<organism evidence="1 2">
    <name type="scientific">Portunus trituberculatus</name>
    <name type="common">Swimming crab</name>
    <name type="synonym">Neptunus trituberculatus</name>
    <dbReference type="NCBI Taxonomy" id="210409"/>
    <lineage>
        <taxon>Eukaryota</taxon>
        <taxon>Metazoa</taxon>
        <taxon>Ecdysozoa</taxon>
        <taxon>Arthropoda</taxon>
        <taxon>Crustacea</taxon>
        <taxon>Multicrustacea</taxon>
        <taxon>Malacostraca</taxon>
        <taxon>Eumalacostraca</taxon>
        <taxon>Eucarida</taxon>
        <taxon>Decapoda</taxon>
        <taxon>Pleocyemata</taxon>
        <taxon>Brachyura</taxon>
        <taxon>Eubrachyura</taxon>
        <taxon>Portunoidea</taxon>
        <taxon>Portunidae</taxon>
        <taxon>Portuninae</taxon>
        <taxon>Portunus</taxon>
    </lineage>
</organism>
<proteinExistence type="predicted"/>
<gene>
    <name evidence="1" type="ORF">E2C01_036450</name>
</gene>
<sequence>MNMETGHGVVKGLTITQVVVVTYTHEFNPFNTGTHFYLEICVRLEHFIDIRKSLWRSED</sequence>
<comment type="caution">
    <text evidence="1">The sequence shown here is derived from an EMBL/GenBank/DDBJ whole genome shotgun (WGS) entry which is preliminary data.</text>
</comment>
<name>A0A5B7FC36_PORTR</name>
<evidence type="ECO:0000313" key="2">
    <source>
        <dbReference type="Proteomes" id="UP000324222"/>
    </source>
</evidence>
<evidence type="ECO:0000313" key="1">
    <source>
        <dbReference type="EMBL" id="MPC42819.1"/>
    </source>
</evidence>
<dbReference type="AlphaFoldDB" id="A0A5B7FC36"/>
<accession>A0A5B7FC36</accession>